<dbReference type="STRING" id="1618572.UT17_C0003G0107"/>
<comment type="caution">
    <text evidence="3">The sequence shown here is derived from an EMBL/GenBank/DDBJ whole genome shotgun (WGS) entry which is preliminary data.</text>
</comment>
<organism evidence="3 4">
    <name type="scientific">Candidatus Woesebacteria bacterium GW2011_GWB1_39_10</name>
    <dbReference type="NCBI Taxonomy" id="1618572"/>
    <lineage>
        <taxon>Bacteria</taxon>
        <taxon>Candidatus Woeseibacteriota</taxon>
    </lineage>
</organism>
<sequence>MKILIISDSHGHIANLKAVMEIGKKAKIGAVIHCGDWDNVASIETVLSYGIPLYSVLGNADVEDGIEEYLKFNAEKFDPHLLKLNVDGLEIGIVHRMSQNLISSIESLSIVFSGHYHSKEEKTINWTKFVRPGAIINGINFAVYETVTNEIEFFNED</sequence>
<gene>
    <name evidence="3" type="ORF">UT17_C0003G0107</name>
</gene>
<dbReference type="InterPro" id="IPR029052">
    <property type="entry name" value="Metallo-depent_PP-like"/>
</dbReference>
<evidence type="ECO:0000259" key="2">
    <source>
        <dbReference type="Pfam" id="PF12850"/>
    </source>
</evidence>
<proteinExistence type="inferred from homology"/>
<evidence type="ECO:0000313" key="3">
    <source>
        <dbReference type="EMBL" id="KKQ92084.1"/>
    </source>
</evidence>
<dbReference type="EMBL" id="LBVU01000003">
    <property type="protein sequence ID" value="KKQ92084.1"/>
    <property type="molecule type" value="Genomic_DNA"/>
</dbReference>
<dbReference type="Gene3D" id="3.60.21.10">
    <property type="match status" value="1"/>
</dbReference>
<reference evidence="3 4" key="1">
    <citation type="journal article" date="2015" name="Nature">
        <title>rRNA introns, odd ribosomes, and small enigmatic genomes across a large radiation of phyla.</title>
        <authorList>
            <person name="Brown C.T."/>
            <person name="Hug L.A."/>
            <person name="Thomas B.C."/>
            <person name="Sharon I."/>
            <person name="Castelle C.J."/>
            <person name="Singh A."/>
            <person name="Wilkins M.J."/>
            <person name="Williams K.H."/>
            <person name="Banfield J.F."/>
        </authorList>
    </citation>
    <scope>NUCLEOTIDE SEQUENCE [LARGE SCALE GENOMIC DNA]</scope>
</reference>
<dbReference type="InterPro" id="IPR053193">
    <property type="entry name" value="MetalloPDE_YfcE-like"/>
</dbReference>
<comment type="similarity">
    <text evidence="1">Belongs to the metallophosphoesterase superfamily. YfcE family.</text>
</comment>
<dbReference type="PANTHER" id="PTHR43165:SF1">
    <property type="entry name" value="PHOSPHODIESTERASE MJ0936"/>
    <property type="match status" value="1"/>
</dbReference>
<dbReference type="AlphaFoldDB" id="A0A0G0P1X9"/>
<feature type="domain" description="Calcineurin-like phosphoesterase" evidence="2">
    <location>
        <begin position="1"/>
        <end position="136"/>
    </location>
</feature>
<dbReference type="Proteomes" id="UP000034774">
    <property type="component" value="Unassembled WGS sequence"/>
</dbReference>
<name>A0A0G0P1X9_9BACT</name>
<protein>
    <submittedName>
        <fullName evidence="3">Phosphodiesterase, MJ0936 family</fullName>
    </submittedName>
</protein>
<accession>A0A0G0P1X9</accession>
<dbReference type="Pfam" id="PF12850">
    <property type="entry name" value="Metallophos_2"/>
    <property type="match status" value="1"/>
</dbReference>
<dbReference type="SUPFAM" id="SSF56300">
    <property type="entry name" value="Metallo-dependent phosphatases"/>
    <property type="match status" value="1"/>
</dbReference>
<dbReference type="InterPro" id="IPR024654">
    <property type="entry name" value="Calcineurin-like_PHP_lpxH"/>
</dbReference>
<evidence type="ECO:0000256" key="1">
    <source>
        <dbReference type="ARBA" id="ARBA00008950"/>
    </source>
</evidence>
<evidence type="ECO:0000313" key="4">
    <source>
        <dbReference type="Proteomes" id="UP000034774"/>
    </source>
</evidence>
<dbReference type="PANTHER" id="PTHR43165">
    <property type="entry name" value="METALLOPHOSPHOESTERASE"/>
    <property type="match status" value="1"/>
</dbReference>